<dbReference type="EMBL" id="JBHSMT010000027">
    <property type="protein sequence ID" value="MFC5475477.1"/>
    <property type="molecule type" value="Genomic_DNA"/>
</dbReference>
<dbReference type="InterPro" id="IPR036188">
    <property type="entry name" value="FAD/NAD-bd_sf"/>
</dbReference>
<dbReference type="InterPro" id="IPR002938">
    <property type="entry name" value="FAD-bd"/>
</dbReference>
<dbReference type="SUPFAM" id="SSF51905">
    <property type="entry name" value="FAD/NAD(P)-binding domain"/>
    <property type="match status" value="1"/>
</dbReference>
<sequence length="390" mass="42760">MPSDSNNIYDALIVGAGPGGAHLAYLLAVQGLRVAIIDKETFPRHKVCGGGLSRKAVNLLGCDLGPVLQQPITGAILTYRNRDTVIKDIEPMAACTVLRDEFDHLLLERACAHGARFFPATAFVDAAESADALSVATTGGLLRCRLLLAADGAASTVRNKIFGKDAVAYVPALEAMLHPADGVLERFGRRAVFDFGGMPRGYGWIFPKRDHFNVGVYSPFGGTALRRHLDQFIAHYACLQQPARIAYQGYIIPLRNHRQLFQRGRIWLIGDAAGLAEALFGEGIYFALKSATLAADAIARDGLRVDSDRYSQLLRRELLPELRAATWMARLAFRFPKQTFSHLVLHQQVSDDFAGLISGEIGYRNCLLKTAKGFPRWLRASKPTMDLPAL</sequence>
<comment type="caution">
    <text evidence="2">The sequence shown here is derived from an EMBL/GenBank/DDBJ whole genome shotgun (WGS) entry which is preliminary data.</text>
</comment>
<evidence type="ECO:0000313" key="3">
    <source>
        <dbReference type="Proteomes" id="UP001596045"/>
    </source>
</evidence>
<protein>
    <submittedName>
        <fullName evidence="2">Geranylgeranyl reductase family protein</fullName>
    </submittedName>
</protein>
<dbReference type="InterPro" id="IPR050407">
    <property type="entry name" value="Geranylgeranyl_reductase"/>
</dbReference>
<dbReference type="PRINTS" id="PR00420">
    <property type="entry name" value="RNGMNOXGNASE"/>
</dbReference>
<name>A0ABW0MEU9_9BURK</name>
<feature type="domain" description="FAD-binding" evidence="1">
    <location>
        <begin position="10"/>
        <end position="161"/>
    </location>
</feature>
<dbReference type="Pfam" id="PF01494">
    <property type="entry name" value="FAD_binding_3"/>
    <property type="match status" value="1"/>
</dbReference>
<organism evidence="2 3">
    <name type="scientific">Paraherbaspirillum soli</name>
    <dbReference type="NCBI Taxonomy" id="631222"/>
    <lineage>
        <taxon>Bacteria</taxon>
        <taxon>Pseudomonadati</taxon>
        <taxon>Pseudomonadota</taxon>
        <taxon>Betaproteobacteria</taxon>
        <taxon>Burkholderiales</taxon>
        <taxon>Oxalobacteraceae</taxon>
        <taxon>Paraherbaspirillum</taxon>
    </lineage>
</organism>
<dbReference type="Proteomes" id="UP001596045">
    <property type="component" value="Unassembled WGS sequence"/>
</dbReference>
<keyword evidence="3" id="KW-1185">Reference proteome</keyword>
<dbReference type="NCBIfam" id="TIGR02032">
    <property type="entry name" value="GG-red-SF"/>
    <property type="match status" value="1"/>
</dbReference>
<gene>
    <name evidence="2" type="ORF">ACFPM8_16065</name>
</gene>
<dbReference type="PANTHER" id="PTHR42685:SF22">
    <property type="entry name" value="CONDITIONED MEDIUM FACTOR RECEPTOR 1"/>
    <property type="match status" value="1"/>
</dbReference>
<evidence type="ECO:0000313" key="2">
    <source>
        <dbReference type="EMBL" id="MFC5475477.1"/>
    </source>
</evidence>
<dbReference type="InterPro" id="IPR011777">
    <property type="entry name" value="Geranylgeranyl_Rdtase_fam"/>
</dbReference>
<proteinExistence type="predicted"/>
<dbReference type="RefSeq" id="WP_378998807.1">
    <property type="nucleotide sequence ID" value="NZ_JBHSMT010000027.1"/>
</dbReference>
<reference evidence="3" key="1">
    <citation type="journal article" date="2019" name="Int. J. Syst. Evol. Microbiol.">
        <title>The Global Catalogue of Microorganisms (GCM) 10K type strain sequencing project: providing services to taxonomists for standard genome sequencing and annotation.</title>
        <authorList>
            <consortium name="The Broad Institute Genomics Platform"/>
            <consortium name="The Broad Institute Genome Sequencing Center for Infectious Disease"/>
            <person name="Wu L."/>
            <person name="Ma J."/>
        </authorList>
    </citation>
    <scope>NUCLEOTIDE SEQUENCE [LARGE SCALE GENOMIC DNA]</scope>
    <source>
        <strain evidence="3">JCM 17066</strain>
    </source>
</reference>
<accession>A0ABW0MEU9</accession>
<dbReference type="PANTHER" id="PTHR42685">
    <property type="entry name" value="GERANYLGERANYL DIPHOSPHATE REDUCTASE"/>
    <property type="match status" value="1"/>
</dbReference>
<dbReference type="Gene3D" id="3.50.50.60">
    <property type="entry name" value="FAD/NAD(P)-binding domain"/>
    <property type="match status" value="1"/>
</dbReference>
<evidence type="ECO:0000259" key="1">
    <source>
        <dbReference type="Pfam" id="PF01494"/>
    </source>
</evidence>